<keyword evidence="2" id="KW-0812">Transmembrane</keyword>
<organism evidence="3 4">
    <name type="scientific">Streptomyces laurentii</name>
    <dbReference type="NCBI Taxonomy" id="39478"/>
    <lineage>
        <taxon>Bacteria</taxon>
        <taxon>Bacillati</taxon>
        <taxon>Actinomycetota</taxon>
        <taxon>Actinomycetes</taxon>
        <taxon>Kitasatosporales</taxon>
        <taxon>Streptomycetaceae</taxon>
        <taxon>Streptomyces</taxon>
    </lineage>
</organism>
<feature type="compositionally biased region" description="Gly residues" evidence="1">
    <location>
        <begin position="69"/>
        <end position="78"/>
    </location>
</feature>
<dbReference type="KEGG" id="slau:SLA_6005"/>
<dbReference type="EMBL" id="AP017424">
    <property type="protein sequence ID" value="BAU86874.1"/>
    <property type="molecule type" value="Genomic_DNA"/>
</dbReference>
<evidence type="ECO:0000313" key="4">
    <source>
        <dbReference type="Proteomes" id="UP000217676"/>
    </source>
</evidence>
<feature type="compositionally biased region" description="Low complexity" evidence="1">
    <location>
        <begin position="79"/>
        <end position="91"/>
    </location>
</feature>
<feature type="transmembrane region" description="Helical" evidence="2">
    <location>
        <begin position="12"/>
        <end position="33"/>
    </location>
</feature>
<keyword evidence="2" id="KW-0472">Membrane</keyword>
<accession>A0A160P6F1</accession>
<dbReference type="Proteomes" id="UP000217676">
    <property type="component" value="Chromosome"/>
</dbReference>
<evidence type="ECO:0000256" key="2">
    <source>
        <dbReference type="SAM" id="Phobius"/>
    </source>
</evidence>
<protein>
    <submittedName>
        <fullName evidence="3">Uncharacterized protein</fullName>
    </submittedName>
</protein>
<keyword evidence="2" id="KW-1133">Transmembrane helix</keyword>
<gene>
    <name evidence="3" type="ORF">SLA_6005</name>
</gene>
<sequence>MVADASGDHSTAKLWALLGGIASLLSILTWLGASNAAELKNLLSESSPPGSPSASTPGIARPPVHLPGDSGGSGGSGDSGSSRGSGASDTSETPDAGRGSDDKPDPGPTTPPPDPTEEAFKARSPGDCLPLYDTGRGGDTRIAWNVNVPPAPVSCSDARALVRVTATDTTCPTGDGKSYWSYQSVTTGTTRTLCLSRIYHAYYCLLGRQSGESISLGPMTAVACRREPVPVPYNQIMHITGVYRAPAGATAANCRQSAGDRTRYWAWLMDDGATLLCTTIYQGG</sequence>
<evidence type="ECO:0000256" key="1">
    <source>
        <dbReference type="SAM" id="MobiDB-lite"/>
    </source>
</evidence>
<evidence type="ECO:0000313" key="3">
    <source>
        <dbReference type="EMBL" id="BAU86874.1"/>
    </source>
</evidence>
<feature type="compositionally biased region" description="Low complexity" evidence="1">
    <location>
        <begin position="44"/>
        <end position="57"/>
    </location>
</feature>
<feature type="region of interest" description="Disordered" evidence="1">
    <location>
        <begin position="44"/>
        <end position="134"/>
    </location>
</feature>
<name>A0A160P6F1_STRLU</name>
<dbReference type="AlphaFoldDB" id="A0A160P6F1"/>
<reference evidence="3 4" key="1">
    <citation type="journal article" date="2016" name="Genome Announc.">
        <title>Complete Genome Sequence of Thiostrepton-Producing Streptomyces laurentii ATCC 31255.</title>
        <authorList>
            <person name="Doi K."/>
            <person name="Fujino Y."/>
            <person name="Nagayoshi Y."/>
            <person name="Ohshima T."/>
            <person name="Ogata S."/>
        </authorList>
    </citation>
    <scope>NUCLEOTIDE SEQUENCE [LARGE SCALE GENOMIC DNA]</scope>
    <source>
        <strain evidence="3 4">ATCC 31255</strain>
    </source>
</reference>
<proteinExistence type="predicted"/>
<keyword evidence="4" id="KW-1185">Reference proteome</keyword>